<reference evidence="2" key="1">
    <citation type="submission" date="2015-12" db="EMBL/GenBank/DDBJ databases">
        <title>Update maize B73 reference genome by single molecule sequencing technologies.</title>
        <authorList>
            <consortium name="Maize Genome Sequencing Project"/>
            <person name="Ware D."/>
        </authorList>
    </citation>
    <scope>NUCLEOTIDE SEQUENCE</scope>
    <source>
        <tissue evidence="2">Seedling</tissue>
    </source>
</reference>
<accession>A0A1D6QAJ5</accession>
<protein>
    <submittedName>
        <fullName evidence="2">RING/U-box superfamily protein</fullName>
    </submittedName>
</protein>
<dbReference type="PANTHER" id="PTHR46519">
    <property type="entry name" value="RING/U-BOX SUPERFAMILY PROTEIN"/>
    <property type="match status" value="1"/>
</dbReference>
<dbReference type="AlphaFoldDB" id="A0A1D6QAJ5"/>
<dbReference type="InParanoid" id="A0A1D6QAJ5"/>
<gene>
    <name evidence="2" type="ORF">ZEAMMB73_Zm00001d051871</name>
</gene>
<dbReference type="ExpressionAtlas" id="A0A1D6QAJ5">
    <property type="expression patterns" value="baseline and differential"/>
</dbReference>
<dbReference type="SUPFAM" id="SSF57850">
    <property type="entry name" value="RING/U-box"/>
    <property type="match status" value="1"/>
</dbReference>
<name>A0A1D6QAJ5_MAIZE</name>
<dbReference type="Pfam" id="PF13920">
    <property type="entry name" value="zf-C3HC4_3"/>
    <property type="match status" value="1"/>
</dbReference>
<dbReference type="PROSITE" id="PS50089">
    <property type="entry name" value="ZF_RING_2"/>
    <property type="match status" value="1"/>
</dbReference>
<feature type="region of interest" description="Disordered" evidence="1">
    <location>
        <begin position="652"/>
        <end position="674"/>
    </location>
</feature>
<feature type="compositionally biased region" description="Low complexity" evidence="1">
    <location>
        <begin position="37"/>
        <end position="46"/>
    </location>
</feature>
<dbReference type="FunCoup" id="A0A1D6QAJ5">
    <property type="interactions" value="2301"/>
</dbReference>
<dbReference type="PANTHER" id="PTHR46519:SF2">
    <property type="entry name" value="RING_U-BOX SUPERFAMILY PROTEIN"/>
    <property type="match status" value="1"/>
</dbReference>
<dbReference type="IntAct" id="A0A1D6QAJ5">
    <property type="interactions" value="1"/>
</dbReference>
<dbReference type="InterPro" id="IPR001841">
    <property type="entry name" value="Znf_RING"/>
</dbReference>
<proteinExistence type="predicted"/>
<dbReference type="Gene3D" id="3.30.40.10">
    <property type="entry name" value="Zinc/RING finger domain, C3HC4 (zinc finger)"/>
    <property type="match status" value="1"/>
</dbReference>
<feature type="compositionally biased region" description="Basic and acidic residues" evidence="1">
    <location>
        <begin position="224"/>
        <end position="251"/>
    </location>
</feature>
<dbReference type="InterPro" id="IPR013083">
    <property type="entry name" value="Znf_RING/FYVE/PHD"/>
</dbReference>
<organism evidence="2">
    <name type="scientific">Zea mays</name>
    <name type="common">Maize</name>
    <dbReference type="NCBI Taxonomy" id="4577"/>
    <lineage>
        <taxon>Eukaryota</taxon>
        <taxon>Viridiplantae</taxon>
        <taxon>Streptophyta</taxon>
        <taxon>Embryophyta</taxon>
        <taxon>Tracheophyta</taxon>
        <taxon>Spermatophyta</taxon>
        <taxon>Magnoliopsida</taxon>
        <taxon>Liliopsida</taxon>
        <taxon>Poales</taxon>
        <taxon>Poaceae</taxon>
        <taxon>PACMAD clade</taxon>
        <taxon>Panicoideae</taxon>
        <taxon>Andropogonodae</taxon>
        <taxon>Andropogoneae</taxon>
        <taxon>Tripsacinae</taxon>
        <taxon>Zea</taxon>
    </lineage>
</organism>
<feature type="region of interest" description="Disordered" evidence="1">
    <location>
        <begin position="218"/>
        <end position="251"/>
    </location>
</feature>
<dbReference type="EMBL" id="CM000780">
    <property type="protein sequence ID" value="AQK55341.1"/>
    <property type="molecule type" value="Genomic_DNA"/>
</dbReference>
<feature type="region of interest" description="Disordered" evidence="1">
    <location>
        <begin position="155"/>
        <end position="176"/>
    </location>
</feature>
<evidence type="ECO:0000256" key="1">
    <source>
        <dbReference type="SAM" id="MobiDB-lite"/>
    </source>
</evidence>
<feature type="region of interest" description="Disordered" evidence="1">
    <location>
        <begin position="37"/>
        <end position="71"/>
    </location>
</feature>
<dbReference type="CDD" id="cd16647">
    <property type="entry name" value="mRING-HC-C3HC5_NEU1"/>
    <property type="match status" value="1"/>
</dbReference>
<evidence type="ECO:0000313" key="2">
    <source>
        <dbReference type="EMBL" id="AQK55341.1"/>
    </source>
</evidence>
<feature type="region of interest" description="Disordered" evidence="1">
    <location>
        <begin position="541"/>
        <end position="600"/>
    </location>
</feature>
<feature type="compositionally biased region" description="Basic and acidic residues" evidence="1">
    <location>
        <begin position="541"/>
        <end position="570"/>
    </location>
</feature>
<feature type="region of interest" description="Disordered" evidence="1">
    <location>
        <begin position="120"/>
        <end position="139"/>
    </location>
</feature>
<dbReference type="STRING" id="4577.A0A1D6QAJ5"/>
<sequence>MDEYHHHHQRMGAAADFRRDLEDLVCDHLGGCFSPAPSSSSSCSAAAGGGAADHEPDGEAESSAVRRRRRESRLLSRWVARQAEEVLSSMEREVERRNREAELLALARLHPVSTLDPSSFLLSSTAAPPPPRPQAPSLNAPSSLLQMWRELEHPRADAAHPFDREPSPDNADRDRERVRQIARRLTDTAAAAATATAGGEWLGETERQRVRLVREWVQMASQPRDSRAGTRRDEPAAGTDRDRRGELEPPRLRGRQARLDVISRMARERQRELQGISGYHVVSEFPRRSRNRIQGLLRGRFLRNGALEEERPPSVAARELGQLRQSHRMPALRLVSFSIIQYNSMVTGPIYFDDSVINYVITSMCLRAHSVLDGSIVSFPSLLYHRMLERIHCIIYAILIILMYEVICCTFFRPESIASSQDVSQSDASVVESVRLLDNDESQQGAEVAFTDSEDTTQTVLENVDLQEMGADGAEAHSPSIPMDDMVMMQESLTQGDNMQQDGTEDDTGFWQTSLDASLNRWPSEIGGGADRTWEDNAEDLHSETMEEDDREHGHLQEEHDGWHDNESHGTMENWQDDYQDSALDTGPIPRNENRFIPPDDDNVYSMELRELLSRRSVSNLLSNGFGESLERLIRSYVQQRGHGPLNWNLDAAMHPSNGPNANQEQERNPETQQFQAPVNRPALVIPPPPLPPRQPLWHRELRHNNWNSRHREWDAINDLRADMGRLQQGMSSMQRMLEACMDMQLELQRSVRQEVSAALNRFAGPEGLSMDLCDDGSKWNQVRTGTCCVCCDSQIDSLLYRCGHMCTCSKCANELVRSGGKCPLCRAPIVEVVRAYSVM</sequence>